<proteinExistence type="inferred from homology"/>
<dbReference type="AlphaFoldDB" id="A0A2I0X285"/>
<evidence type="ECO:0000256" key="3">
    <source>
        <dbReference type="ARBA" id="ARBA00023274"/>
    </source>
</evidence>
<dbReference type="GO" id="GO:0006412">
    <property type="term" value="P:translation"/>
    <property type="evidence" value="ECO:0007669"/>
    <property type="project" value="InterPro"/>
</dbReference>
<evidence type="ECO:0000313" key="4">
    <source>
        <dbReference type="EMBL" id="PKU82019.1"/>
    </source>
</evidence>
<dbReference type="InterPro" id="IPR045240">
    <property type="entry name" value="Ribosomal_uL4_euk/arch"/>
</dbReference>
<keyword evidence="5" id="KW-1185">Reference proteome</keyword>
<dbReference type="SUPFAM" id="SSF52166">
    <property type="entry name" value="Ribosomal protein L4"/>
    <property type="match status" value="1"/>
</dbReference>
<reference evidence="4 5" key="2">
    <citation type="journal article" date="2017" name="Nature">
        <title>The Apostasia genome and the evolution of orchids.</title>
        <authorList>
            <person name="Zhang G.Q."/>
            <person name="Liu K.W."/>
            <person name="Li Z."/>
            <person name="Lohaus R."/>
            <person name="Hsiao Y.Y."/>
            <person name="Niu S.C."/>
            <person name="Wang J.Y."/>
            <person name="Lin Y.C."/>
            <person name="Xu Q."/>
            <person name="Chen L.J."/>
            <person name="Yoshida K."/>
            <person name="Fujiwara S."/>
            <person name="Wang Z.W."/>
            <person name="Zhang Y.Q."/>
            <person name="Mitsuda N."/>
            <person name="Wang M."/>
            <person name="Liu G.H."/>
            <person name="Pecoraro L."/>
            <person name="Huang H.X."/>
            <person name="Xiao X.J."/>
            <person name="Lin M."/>
            <person name="Wu X.Y."/>
            <person name="Wu W.L."/>
            <person name="Chen Y.Y."/>
            <person name="Chang S.B."/>
            <person name="Sakamoto S."/>
            <person name="Ohme-Takagi M."/>
            <person name="Yagi M."/>
            <person name="Zeng S.J."/>
            <person name="Shen C.Y."/>
            <person name="Yeh C.M."/>
            <person name="Luo Y.B."/>
            <person name="Tsai W.C."/>
            <person name="Van de Peer Y."/>
            <person name="Liu Z.J."/>
        </authorList>
    </citation>
    <scope>NUCLEOTIDE SEQUENCE [LARGE SCALE GENOMIC DNA]</scope>
    <source>
        <tissue evidence="4">The whole plant</tissue>
    </source>
</reference>
<dbReference type="STRING" id="906689.A0A2I0X285"/>
<dbReference type="GO" id="GO:0005840">
    <property type="term" value="C:ribosome"/>
    <property type="evidence" value="ECO:0007669"/>
    <property type="project" value="UniProtKB-KW"/>
</dbReference>
<dbReference type="Proteomes" id="UP000233837">
    <property type="component" value="Unassembled WGS sequence"/>
</dbReference>
<keyword evidence="2 4" id="KW-0689">Ribosomal protein</keyword>
<dbReference type="PROSITE" id="PS00939">
    <property type="entry name" value="RIBOSOMAL_L1E"/>
    <property type="match status" value="1"/>
</dbReference>
<dbReference type="InterPro" id="IPR013000">
    <property type="entry name" value="Ribosomal_uL4_euk/arc_CS"/>
</dbReference>
<gene>
    <name evidence="4" type="primary">RPL4A</name>
    <name evidence="4" type="ORF">MA16_Dca004036</name>
</gene>
<reference evidence="4 5" key="1">
    <citation type="journal article" date="2016" name="Sci. Rep.">
        <title>The Dendrobium catenatum Lindl. genome sequence provides insights into polysaccharide synthase, floral development and adaptive evolution.</title>
        <authorList>
            <person name="Zhang G.Q."/>
            <person name="Xu Q."/>
            <person name="Bian C."/>
            <person name="Tsai W.C."/>
            <person name="Yeh C.M."/>
            <person name="Liu K.W."/>
            <person name="Yoshida K."/>
            <person name="Zhang L.S."/>
            <person name="Chang S.B."/>
            <person name="Chen F."/>
            <person name="Shi Y."/>
            <person name="Su Y.Y."/>
            <person name="Zhang Y.Q."/>
            <person name="Chen L.J."/>
            <person name="Yin Y."/>
            <person name="Lin M."/>
            <person name="Huang H."/>
            <person name="Deng H."/>
            <person name="Wang Z.W."/>
            <person name="Zhu S.L."/>
            <person name="Zhao X."/>
            <person name="Deng C."/>
            <person name="Niu S.C."/>
            <person name="Huang J."/>
            <person name="Wang M."/>
            <person name="Liu G.H."/>
            <person name="Yang H.J."/>
            <person name="Xiao X.J."/>
            <person name="Hsiao Y.Y."/>
            <person name="Wu W.L."/>
            <person name="Chen Y.Y."/>
            <person name="Mitsuda N."/>
            <person name="Ohme-Takagi M."/>
            <person name="Luo Y.B."/>
            <person name="Van de Peer Y."/>
            <person name="Liu Z.J."/>
        </authorList>
    </citation>
    <scope>NUCLEOTIDE SEQUENCE [LARGE SCALE GENOMIC DNA]</scope>
    <source>
        <tissue evidence="4">The whole plant</tissue>
    </source>
</reference>
<dbReference type="EMBL" id="KZ502211">
    <property type="protein sequence ID" value="PKU82019.1"/>
    <property type="molecule type" value="Genomic_DNA"/>
</dbReference>
<dbReference type="GO" id="GO:1990904">
    <property type="term" value="C:ribonucleoprotein complex"/>
    <property type="evidence" value="ECO:0007669"/>
    <property type="project" value="UniProtKB-KW"/>
</dbReference>
<protein>
    <submittedName>
        <fullName evidence="4">60S ribosomal protein L4-1</fullName>
    </submittedName>
</protein>
<organism evidence="4 5">
    <name type="scientific">Dendrobium catenatum</name>
    <dbReference type="NCBI Taxonomy" id="906689"/>
    <lineage>
        <taxon>Eukaryota</taxon>
        <taxon>Viridiplantae</taxon>
        <taxon>Streptophyta</taxon>
        <taxon>Embryophyta</taxon>
        <taxon>Tracheophyta</taxon>
        <taxon>Spermatophyta</taxon>
        <taxon>Magnoliopsida</taxon>
        <taxon>Liliopsida</taxon>
        <taxon>Asparagales</taxon>
        <taxon>Orchidaceae</taxon>
        <taxon>Epidendroideae</taxon>
        <taxon>Malaxideae</taxon>
        <taxon>Dendrobiinae</taxon>
        <taxon>Dendrobium</taxon>
    </lineage>
</organism>
<keyword evidence="3" id="KW-0687">Ribonucleoprotein</keyword>
<evidence type="ECO:0000256" key="2">
    <source>
        <dbReference type="ARBA" id="ARBA00022980"/>
    </source>
</evidence>
<dbReference type="PANTHER" id="PTHR19431">
    <property type="entry name" value="60S RIBOSOMAL PROTEIN L4"/>
    <property type="match status" value="1"/>
</dbReference>
<sequence length="106" mass="11605">MFGATKIWSRSHRRVNINQRRYAVVSALAASAVPSLDLARGHRIESVPEISLVLSDSVESITSSAIKILKQVGELMRIRRKPRIRLGSVLGRGRCATGVKSLGRAI</sequence>
<evidence type="ECO:0000313" key="5">
    <source>
        <dbReference type="Proteomes" id="UP000233837"/>
    </source>
</evidence>
<comment type="similarity">
    <text evidence="1">Belongs to the universal ribosomal protein uL4 family.</text>
</comment>
<evidence type="ECO:0000256" key="1">
    <source>
        <dbReference type="ARBA" id="ARBA00010528"/>
    </source>
</evidence>
<dbReference type="InterPro" id="IPR023574">
    <property type="entry name" value="Ribosomal_uL4_dom_sf"/>
</dbReference>
<accession>A0A2I0X285</accession>
<name>A0A2I0X285_9ASPA</name>
<dbReference type="Gene3D" id="3.40.1370.10">
    <property type="match status" value="1"/>
</dbReference>
<dbReference type="GO" id="GO:0003735">
    <property type="term" value="F:structural constituent of ribosome"/>
    <property type="evidence" value="ECO:0007669"/>
    <property type="project" value="InterPro"/>
</dbReference>